<dbReference type="Gene3D" id="1.20.120.140">
    <property type="entry name" value="Signal recognition particle SRP54, nucleotide-binding domain"/>
    <property type="match status" value="1"/>
</dbReference>
<dbReference type="SUPFAM" id="SSF47364">
    <property type="entry name" value="Domain of the SRP/SRP receptor G-proteins"/>
    <property type="match status" value="1"/>
</dbReference>
<dbReference type="SMART" id="SM00382">
    <property type="entry name" value="AAA"/>
    <property type="match status" value="1"/>
</dbReference>
<keyword evidence="15" id="KW-1185">Reference proteome</keyword>
<evidence type="ECO:0000313" key="15">
    <source>
        <dbReference type="Proteomes" id="UP000003560"/>
    </source>
</evidence>
<evidence type="ECO:0000256" key="9">
    <source>
        <dbReference type="ARBA" id="ARBA00023170"/>
    </source>
</evidence>
<keyword evidence="3" id="KW-1003">Cell membrane</keyword>
<dbReference type="AlphaFoldDB" id="B6GC11"/>
<evidence type="ECO:0000259" key="13">
    <source>
        <dbReference type="SMART" id="SM00963"/>
    </source>
</evidence>
<reference evidence="14 15" key="1">
    <citation type="submission" date="2008-10" db="EMBL/GenBank/DDBJ databases">
        <title>Draft genome sequence of Collinsella stercoris (DSM 13279).</title>
        <authorList>
            <person name="Sudarsanam P."/>
            <person name="Ley R."/>
            <person name="Guruge J."/>
            <person name="Turnbaugh P.J."/>
            <person name="Mahowald M."/>
            <person name="Liep D."/>
            <person name="Gordon J."/>
        </authorList>
    </citation>
    <scope>NUCLEOTIDE SEQUENCE [LARGE SCALE GENOMIC DNA]</scope>
    <source>
        <strain evidence="14 15">DSM 13279</strain>
    </source>
</reference>
<organism evidence="14 15">
    <name type="scientific">Collinsella stercoris DSM 13279</name>
    <dbReference type="NCBI Taxonomy" id="445975"/>
    <lineage>
        <taxon>Bacteria</taxon>
        <taxon>Bacillati</taxon>
        <taxon>Actinomycetota</taxon>
        <taxon>Coriobacteriia</taxon>
        <taxon>Coriobacteriales</taxon>
        <taxon>Coriobacteriaceae</taxon>
        <taxon>Collinsella</taxon>
    </lineage>
</organism>
<protein>
    <submittedName>
        <fullName evidence="14">Signal recognition particle-docking protein FtsY</fullName>
    </submittedName>
</protein>
<dbReference type="GO" id="GO:0005737">
    <property type="term" value="C:cytoplasm"/>
    <property type="evidence" value="ECO:0007669"/>
    <property type="project" value="UniProtKB-ARBA"/>
</dbReference>
<keyword evidence="9" id="KW-0675">Receptor</keyword>
<comment type="subcellular location">
    <subcellularLocation>
        <location evidence="1">Cell membrane</location>
        <topology evidence="1">Peripheral membrane protein</topology>
        <orientation evidence="1">Cytoplasmic side</orientation>
    </subcellularLocation>
</comment>
<evidence type="ECO:0000259" key="12">
    <source>
        <dbReference type="SMART" id="SM00962"/>
    </source>
</evidence>
<keyword evidence="5" id="KW-0547">Nucleotide-binding</keyword>
<dbReference type="PANTHER" id="PTHR43134">
    <property type="entry name" value="SIGNAL RECOGNITION PARTICLE RECEPTOR SUBUNIT ALPHA"/>
    <property type="match status" value="1"/>
</dbReference>
<evidence type="ECO:0000256" key="8">
    <source>
        <dbReference type="ARBA" id="ARBA00023136"/>
    </source>
</evidence>
<dbReference type="PANTHER" id="PTHR43134:SF1">
    <property type="entry name" value="SIGNAL RECOGNITION PARTICLE RECEPTOR SUBUNIT ALPHA"/>
    <property type="match status" value="1"/>
</dbReference>
<dbReference type="GO" id="GO:0005047">
    <property type="term" value="F:signal recognition particle binding"/>
    <property type="evidence" value="ECO:0007669"/>
    <property type="project" value="TreeGrafter"/>
</dbReference>
<feature type="domain" description="Signal recognition particle SRP54 helical bundle" evidence="13">
    <location>
        <begin position="7"/>
        <end position="84"/>
    </location>
</feature>
<dbReference type="EMBL" id="ABXJ01000084">
    <property type="protein sequence ID" value="EEA90192.1"/>
    <property type="molecule type" value="Genomic_DNA"/>
</dbReference>
<evidence type="ECO:0000256" key="2">
    <source>
        <dbReference type="ARBA" id="ARBA00008531"/>
    </source>
</evidence>
<keyword evidence="7" id="KW-0342">GTP-binding</keyword>
<evidence type="ECO:0000256" key="6">
    <source>
        <dbReference type="ARBA" id="ARBA00022801"/>
    </source>
</evidence>
<dbReference type="GO" id="GO:0005886">
    <property type="term" value="C:plasma membrane"/>
    <property type="evidence" value="ECO:0007669"/>
    <property type="project" value="UniProtKB-SubCell"/>
</dbReference>
<dbReference type="Pfam" id="PF00448">
    <property type="entry name" value="SRP54"/>
    <property type="match status" value="1"/>
</dbReference>
<dbReference type="FunFam" id="3.40.50.300:FF:000053">
    <property type="entry name" value="Signal recognition particle receptor FtsY"/>
    <property type="match status" value="1"/>
</dbReference>
<gene>
    <name evidence="14" type="primary">ftsY</name>
    <name evidence="14" type="ORF">COLSTE_01630</name>
</gene>
<dbReference type="SMART" id="SM00962">
    <property type="entry name" value="SRP54"/>
    <property type="match status" value="1"/>
</dbReference>
<dbReference type="InterPro" id="IPR004390">
    <property type="entry name" value="SR_rcpt_FtsY"/>
</dbReference>
<dbReference type="HOGENOM" id="CLU_009301_3_4_11"/>
<sequence length="306" mass="33117">MGLFDSLKRGLERSREALNEVFYFGGEVDESFWEELEDTLVMGDMGGEIAMRVTDDLRETAARKNLKTADQLRAALAERLREFFVEPESDIFDDTPSCVLFVGINGAGKTTTVGKIASAEAEAHAGKRVVIGSADTFRAAAIEQLDVWGQRADVPVIKRDRGSDPASVCYDVLDEADKRGSDLVLIDTAGRLHSSPELMRELAKVVKVTRKRAESCAAGPMPVHVVLVIDSATGQNGLVQAEEFNDALGLDGIIMTKLDGTAKGGIALAVAEKLKLPIYRIGVGEQVEDLQRFDAADFCRALVGLD</sequence>
<dbReference type="SUPFAM" id="SSF52540">
    <property type="entry name" value="P-loop containing nucleoside triphosphate hydrolases"/>
    <property type="match status" value="1"/>
</dbReference>
<dbReference type="InterPro" id="IPR036225">
    <property type="entry name" value="SRP/SRP_N"/>
</dbReference>
<evidence type="ECO:0000256" key="10">
    <source>
        <dbReference type="ARBA" id="ARBA00048027"/>
    </source>
</evidence>
<dbReference type="GO" id="GO:0003924">
    <property type="term" value="F:GTPase activity"/>
    <property type="evidence" value="ECO:0007669"/>
    <property type="project" value="TreeGrafter"/>
</dbReference>
<dbReference type="eggNOG" id="COG0552">
    <property type="taxonomic scope" value="Bacteria"/>
</dbReference>
<dbReference type="STRING" id="445975.COLSTE_01630"/>
<dbReference type="InterPro" id="IPR003593">
    <property type="entry name" value="AAA+_ATPase"/>
</dbReference>
<dbReference type="Pfam" id="PF02881">
    <property type="entry name" value="SRP54_N"/>
    <property type="match status" value="1"/>
</dbReference>
<comment type="catalytic activity">
    <reaction evidence="10">
        <text>GTP + H2O = GDP + phosphate + H(+)</text>
        <dbReference type="Rhea" id="RHEA:19669"/>
        <dbReference type="ChEBI" id="CHEBI:15377"/>
        <dbReference type="ChEBI" id="CHEBI:15378"/>
        <dbReference type="ChEBI" id="CHEBI:37565"/>
        <dbReference type="ChEBI" id="CHEBI:43474"/>
        <dbReference type="ChEBI" id="CHEBI:58189"/>
        <dbReference type="EC" id="3.6.5.4"/>
    </reaction>
</comment>
<evidence type="ECO:0000313" key="14">
    <source>
        <dbReference type="EMBL" id="EEA90192.1"/>
    </source>
</evidence>
<name>B6GC11_9ACTN</name>
<keyword evidence="4" id="KW-0963">Cytoplasm</keyword>
<evidence type="ECO:0000256" key="4">
    <source>
        <dbReference type="ARBA" id="ARBA00022490"/>
    </source>
</evidence>
<dbReference type="SMART" id="SM00963">
    <property type="entry name" value="SRP54_N"/>
    <property type="match status" value="1"/>
</dbReference>
<accession>B6GC11</accession>
<dbReference type="InterPro" id="IPR013822">
    <property type="entry name" value="Signal_recog_particl_SRP54_hlx"/>
</dbReference>
<evidence type="ECO:0000256" key="1">
    <source>
        <dbReference type="ARBA" id="ARBA00004413"/>
    </source>
</evidence>
<dbReference type="InterPro" id="IPR042101">
    <property type="entry name" value="SRP54_N_sf"/>
</dbReference>
<evidence type="ECO:0000259" key="11">
    <source>
        <dbReference type="SMART" id="SM00382"/>
    </source>
</evidence>
<dbReference type="Proteomes" id="UP000003560">
    <property type="component" value="Unassembled WGS sequence"/>
</dbReference>
<comment type="caution">
    <text evidence="14">The sequence shown here is derived from an EMBL/GenBank/DDBJ whole genome shotgun (WGS) entry which is preliminary data.</text>
</comment>
<evidence type="ECO:0000256" key="7">
    <source>
        <dbReference type="ARBA" id="ARBA00023134"/>
    </source>
</evidence>
<proteinExistence type="inferred from homology"/>
<evidence type="ECO:0000256" key="3">
    <source>
        <dbReference type="ARBA" id="ARBA00022475"/>
    </source>
</evidence>
<reference evidence="14 15" key="2">
    <citation type="submission" date="2008-10" db="EMBL/GenBank/DDBJ databases">
        <authorList>
            <person name="Fulton L."/>
            <person name="Clifton S."/>
            <person name="Fulton B."/>
            <person name="Xu J."/>
            <person name="Minx P."/>
            <person name="Pepin K.H."/>
            <person name="Johnson M."/>
            <person name="Thiruvilangam P."/>
            <person name="Bhonagiri V."/>
            <person name="Nash W.E."/>
            <person name="Mardis E.R."/>
            <person name="Wilson R.K."/>
        </authorList>
    </citation>
    <scope>NUCLEOTIDE SEQUENCE [LARGE SCALE GENOMIC DNA]</scope>
    <source>
        <strain evidence="14 15">DSM 13279</strain>
    </source>
</reference>
<feature type="domain" description="SRP54-type proteins GTP-binding" evidence="12">
    <location>
        <begin position="96"/>
        <end position="304"/>
    </location>
</feature>
<dbReference type="NCBIfam" id="TIGR00064">
    <property type="entry name" value="ftsY"/>
    <property type="match status" value="1"/>
</dbReference>
<dbReference type="InterPro" id="IPR000897">
    <property type="entry name" value="SRP54_GTPase_dom"/>
</dbReference>
<dbReference type="GO" id="GO:0006614">
    <property type="term" value="P:SRP-dependent cotranslational protein targeting to membrane"/>
    <property type="evidence" value="ECO:0007669"/>
    <property type="project" value="InterPro"/>
</dbReference>
<feature type="domain" description="AAA+ ATPase" evidence="11">
    <location>
        <begin position="95"/>
        <end position="260"/>
    </location>
</feature>
<evidence type="ECO:0000256" key="5">
    <source>
        <dbReference type="ARBA" id="ARBA00022741"/>
    </source>
</evidence>
<keyword evidence="8" id="KW-0472">Membrane</keyword>
<dbReference type="Gene3D" id="3.40.50.300">
    <property type="entry name" value="P-loop containing nucleotide triphosphate hydrolases"/>
    <property type="match status" value="1"/>
</dbReference>
<comment type="similarity">
    <text evidence="2">Belongs to the GTP-binding SRP family.</text>
</comment>
<dbReference type="InterPro" id="IPR027417">
    <property type="entry name" value="P-loop_NTPase"/>
</dbReference>
<dbReference type="GO" id="GO:0005525">
    <property type="term" value="F:GTP binding"/>
    <property type="evidence" value="ECO:0007669"/>
    <property type="project" value="UniProtKB-KW"/>
</dbReference>
<dbReference type="OrthoDB" id="9804720at2"/>
<dbReference type="RefSeq" id="WP_006721264.1">
    <property type="nucleotide sequence ID" value="NZ_CP085935.1"/>
</dbReference>
<dbReference type="GeneID" id="98003339"/>
<keyword evidence="6" id="KW-0378">Hydrolase</keyword>